<dbReference type="EMBL" id="JAGPYQ010000002">
    <property type="protein sequence ID" value="MBQ0853731.1"/>
    <property type="molecule type" value="Genomic_DNA"/>
</dbReference>
<evidence type="ECO:0000313" key="4">
    <source>
        <dbReference type="EMBL" id="MBQ0853731.1"/>
    </source>
</evidence>
<dbReference type="Pfam" id="PF00975">
    <property type="entry name" value="Thioesterase"/>
    <property type="match status" value="1"/>
</dbReference>
<dbReference type="SMART" id="SM00824">
    <property type="entry name" value="PKS_TE"/>
    <property type="match status" value="1"/>
</dbReference>
<keyword evidence="5" id="KW-1185">Reference proteome</keyword>
<dbReference type="PANTHER" id="PTHR11487:SF0">
    <property type="entry name" value="S-ACYL FATTY ACID SYNTHASE THIOESTERASE, MEDIUM CHAIN"/>
    <property type="match status" value="1"/>
</dbReference>
<gene>
    <name evidence="4" type="ORF">J8N05_36825</name>
</gene>
<sequence length="262" mass="27913">MNETGTGPRAPGRASADGGWLRRFHEGRDTATRLICLPHAGGSASFFFPLSAGLAPDVEVLAVQYPGRQDRRHEPCLDSVSALTDALTEELRGRLDRPFALLGHSMGASVAFETARRLEAAGSGPQALYVSGRRAPTLPHDKGIHLADDATLVAHIGALSGTDARILDDPEVLELVLPAIRADYRAAETYRYVPGPPLSCPLFVLTGDQDSQVTPAQARGWASHTAGAHELTVLSGGHFYLSSHWGRVAELVRGRLVRSGAS</sequence>
<evidence type="ECO:0000256" key="1">
    <source>
        <dbReference type="ARBA" id="ARBA00007169"/>
    </source>
</evidence>
<dbReference type="PANTHER" id="PTHR11487">
    <property type="entry name" value="THIOESTERASE"/>
    <property type="match status" value="1"/>
</dbReference>
<dbReference type="GO" id="GO:0008610">
    <property type="term" value="P:lipid biosynthetic process"/>
    <property type="evidence" value="ECO:0007669"/>
    <property type="project" value="TreeGrafter"/>
</dbReference>
<comment type="caution">
    <text evidence="4">The sequence shown here is derived from an EMBL/GenBank/DDBJ whole genome shotgun (WGS) entry which is preliminary data.</text>
</comment>
<protein>
    <submittedName>
        <fullName evidence="4">Thioesterase</fullName>
    </submittedName>
</protein>
<dbReference type="InterPro" id="IPR001031">
    <property type="entry name" value="Thioesterase"/>
</dbReference>
<dbReference type="Proteomes" id="UP000677413">
    <property type="component" value="Unassembled WGS sequence"/>
</dbReference>
<proteinExistence type="inferred from homology"/>
<comment type="similarity">
    <text evidence="1">Belongs to the thioesterase family.</text>
</comment>
<dbReference type="InterPro" id="IPR020802">
    <property type="entry name" value="TesA-like"/>
</dbReference>
<dbReference type="InterPro" id="IPR029058">
    <property type="entry name" value="AB_hydrolase_fold"/>
</dbReference>
<dbReference type="RefSeq" id="WP_210890929.1">
    <property type="nucleotide sequence ID" value="NZ_JAGPYQ010000002.1"/>
</dbReference>
<evidence type="ECO:0000313" key="5">
    <source>
        <dbReference type="Proteomes" id="UP000677413"/>
    </source>
</evidence>
<reference evidence="4 5" key="1">
    <citation type="submission" date="2021-04" db="EMBL/GenBank/DDBJ databases">
        <authorList>
            <person name="Tang X."/>
            <person name="Zhou X."/>
            <person name="Chen X."/>
            <person name="Cernava T."/>
            <person name="Zhang C."/>
        </authorList>
    </citation>
    <scope>NUCLEOTIDE SEQUENCE [LARGE SCALE GENOMIC DNA]</scope>
    <source>
        <strain evidence="4 5">BH-SS-21</strain>
    </source>
</reference>
<dbReference type="Gene3D" id="3.40.50.1820">
    <property type="entry name" value="alpha/beta hydrolase"/>
    <property type="match status" value="1"/>
</dbReference>
<evidence type="ECO:0000256" key="2">
    <source>
        <dbReference type="ARBA" id="ARBA00022801"/>
    </source>
</evidence>
<dbReference type="AlphaFoldDB" id="A0A940Y614"/>
<name>A0A940Y614_9ACTN</name>
<organism evidence="4 5">
    <name type="scientific">Streptomyces liliiviolaceus</name>
    <dbReference type="NCBI Taxonomy" id="2823109"/>
    <lineage>
        <taxon>Bacteria</taxon>
        <taxon>Bacillati</taxon>
        <taxon>Actinomycetota</taxon>
        <taxon>Actinomycetes</taxon>
        <taxon>Kitasatosporales</taxon>
        <taxon>Streptomycetaceae</taxon>
        <taxon>Streptomyces</taxon>
    </lineage>
</organism>
<accession>A0A940Y614</accession>
<dbReference type="GO" id="GO:0016787">
    <property type="term" value="F:hydrolase activity"/>
    <property type="evidence" value="ECO:0007669"/>
    <property type="project" value="UniProtKB-KW"/>
</dbReference>
<dbReference type="SUPFAM" id="SSF53474">
    <property type="entry name" value="alpha/beta-Hydrolases"/>
    <property type="match status" value="1"/>
</dbReference>
<feature type="domain" description="Thioesterase TesA-like" evidence="3">
    <location>
        <begin position="35"/>
        <end position="256"/>
    </location>
</feature>
<keyword evidence="2" id="KW-0378">Hydrolase</keyword>
<dbReference type="InterPro" id="IPR012223">
    <property type="entry name" value="TEII"/>
</dbReference>
<evidence type="ECO:0000259" key="3">
    <source>
        <dbReference type="SMART" id="SM00824"/>
    </source>
</evidence>